<dbReference type="Gene3D" id="2.10.109.10">
    <property type="entry name" value="Umud Fragment, subunit A"/>
    <property type="match status" value="1"/>
</dbReference>
<dbReference type="GO" id="GO:0004252">
    <property type="term" value="F:serine-type endopeptidase activity"/>
    <property type="evidence" value="ECO:0007669"/>
    <property type="project" value="InterPro"/>
</dbReference>
<dbReference type="AlphaFoldDB" id="A0A3P3DJN9"/>
<dbReference type="Pfam" id="PF10502">
    <property type="entry name" value="Peptidase_S26"/>
    <property type="match status" value="1"/>
</dbReference>
<dbReference type="InterPro" id="IPR036286">
    <property type="entry name" value="LexA/Signal_pep-like_sf"/>
</dbReference>
<dbReference type="Proteomes" id="UP000282125">
    <property type="component" value="Unassembled WGS sequence"/>
</dbReference>
<protein>
    <recommendedName>
        <fullName evidence="1">Peptidase S26 domain-containing protein</fullName>
    </recommendedName>
</protein>
<organism evidence="2 3">
    <name type="scientific">Falsigemmobacter faecalis</name>
    <dbReference type="NCBI Taxonomy" id="2488730"/>
    <lineage>
        <taxon>Bacteria</taxon>
        <taxon>Pseudomonadati</taxon>
        <taxon>Pseudomonadota</taxon>
        <taxon>Alphaproteobacteria</taxon>
        <taxon>Rhodobacterales</taxon>
        <taxon>Paracoccaceae</taxon>
        <taxon>Falsigemmobacter</taxon>
    </lineage>
</organism>
<evidence type="ECO:0000259" key="1">
    <source>
        <dbReference type="Pfam" id="PF10502"/>
    </source>
</evidence>
<dbReference type="OrthoDB" id="5360818at2"/>
<dbReference type="RefSeq" id="WP_124964882.1">
    <property type="nucleotide sequence ID" value="NZ_RRAZ01000013.1"/>
</dbReference>
<dbReference type="GO" id="GO:0006465">
    <property type="term" value="P:signal peptide processing"/>
    <property type="evidence" value="ECO:0007669"/>
    <property type="project" value="InterPro"/>
</dbReference>
<dbReference type="CDD" id="cd06530">
    <property type="entry name" value="S26_SPase_I"/>
    <property type="match status" value="1"/>
</dbReference>
<evidence type="ECO:0000313" key="2">
    <source>
        <dbReference type="EMBL" id="RRH74423.1"/>
    </source>
</evidence>
<gene>
    <name evidence="2" type="ORF">EG244_10035</name>
</gene>
<keyword evidence="3" id="KW-1185">Reference proteome</keyword>
<sequence>MAERKKKTIHDFRWRFGVKLVAMIAALGGTAAYASARYTIGLDTQEHRCLDEWIYVIDTWKKPTADDVQRFDYVAVALTAEQTPANAKWRPGHVMVKRAVATDPGDQVEITREGINFSHGEEIWAHGTALEAAEMIGSTPEAFEREFQLAEGELFLMGDNVNSYDGRYYGPVREEQIVGTVLWAW</sequence>
<name>A0A3P3DJN9_9RHOB</name>
<dbReference type="EMBL" id="RRAZ01000013">
    <property type="protein sequence ID" value="RRH74423.1"/>
    <property type="molecule type" value="Genomic_DNA"/>
</dbReference>
<dbReference type="SUPFAM" id="SSF51306">
    <property type="entry name" value="LexA/Signal peptidase"/>
    <property type="match status" value="1"/>
</dbReference>
<dbReference type="InterPro" id="IPR019533">
    <property type="entry name" value="Peptidase_S26"/>
</dbReference>
<proteinExistence type="predicted"/>
<reference evidence="2 3" key="1">
    <citation type="submission" date="2018-11" db="EMBL/GenBank/DDBJ databases">
        <title>Gemmobacter sp. nov., YIM 102744-1 draft genome.</title>
        <authorList>
            <person name="Li G."/>
            <person name="Jiang Y."/>
        </authorList>
    </citation>
    <scope>NUCLEOTIDE SEQUENCE [LARGE SCALE GENOMIC DNA]</scope>
    <source>
        <strain evidence="2 3">YIM 102744-1</strain>
    </source>
</reference>
<feature type="domain" description="Peptidase S26" evidence="1">
    <location>
        <begin position="19"/>
        <end position="183"/>
    </location>
</feature>
<accession>A0A3P3DJN9</accession>
<evidence type="ECO:0000313" key="3">
    <source>
        <dbReference type="Proteomes" id="UP000282125"/>
    </source>
</evidence>
<comment type="caution">
    <text evidence="2">The sequence shown here is derived from an EMBL/GenBank/DDBJ whole genome shotgun (WGS) entry which is preliminary data.</text>
</comment>